<gene>
    <name evidence="1" type="ORF">Q3V30_00550</name>
</gene>
<dbReference type="EMBL" id="CP132353">
    <property type="protein sequence ID" value="WLS79042.1"/>
    <property type="molecule type" value="Genomic_DNA"/>
</dbReference>
<proteinExistence type="predicted"/>
<name>A0AA50HN23_9GAMM</name>
<dbReference type="RefSeq" id="WP_306209459.1">
    <property type="nucleotide sequence ID" value="NZ_CP132353.1"/>
</dbReference>
<evidence type="ECO:0000313" key="2">
    <source>
        <dbReference type="Proteomes" id="UP001228139"/>
    </source>
</evidence>
<evidence type="ECO:0000313" key="1">
    <source>
        <dbReference type="EMBL" id="WLS79042.1"/>
    </source>
</evidence>
<dbReference type="Proteomes" id="UP001228139">
    <property type="component" value="Chromosome"/>
</dbReference>
<accession>A0AA50HN23</accession>
<dbReference type="AlphaFoldDB" id="A0AA50HN23"/>
<organism evidence="1 2">
    <name type="scientific">Erwinia pyri</name>
    <dbReference type="NCBI Taxonomy" id="3062598"/>
    <lineage>
        <taxon>Bacteria</taxon>
        <taxon>Pseudomonadati</taxon>
        <taxon>Pseudomonadota</taxon>
        <taxon>Gammaproteobacteria</taxon>
        <taxon>Enterobacterales</taxon>
        <taxon>Erwiniaceae</taxon>
        <taxon>Erwinia</taxon>
    </lineage>
</organism>
<reference evidence="1 2" key="1">
    <citation type="submission" date="2023-07" db="EMBL/GenBank/DDBJ databases">
        <title>Pathogenic bacteria of pear tree diseases.</title>
        <authorList>
            <person name="Zhang Z."/>
            <person name="He L."/>
            <person name="Huang R."/>
        </authorList>
    </citation>
    <scope>NUCLEOTIDE SEQUENCE [LARGE SCALE GENOMIC DNA]</scope>
    <source>
        <strain evidence="1 2">DE2</strain>
    </source>
</reference>
<sequence>MEGNFMFTTPFWPAADSYHIHMMDIPLPGSLSPAALDLIHQATRLAEAASHIHPVATRTGSTLLQSVEEKLSIICFKLAQEFDDPDTRKALQLRAEILSDASTAEELLPQIAGLDEQELVQGIGHMSTWVGKSRTQHYSAWFGLPSRGLQEVSDVMDNLFPDNLCWLQNHIDQRLVALPGCRYKIVDLFAIAGEANSYPKHFAYFFPEDEGVKYAPQKRTIVFANTYLNLFERFARTQASLLGWHHDAIPESAVCARHLIAWFRGHDLGHSVILEKMMFGKLSKQDRWGSMVVQEALADVFGLLMCLTEPSRQALQLNETLQLKVFLLEMLRYLRRGPCDYPDAGAAYIQLKWLTEHQCLKWSGTHYVVELSAVKPALTKLATAMTRSVLQGDTDAAIAFLQCYSPHYQREEAELLLNRLGKTVDMIEYDQKIKGFTL</sequence>
<keyword evidence="2" id="KW-1185">Reference proteome</keyword>
<protein>
    <submittedName>
        <fullName evidence="1">Uncharacterized protein</fullName>
    </submittedName>
</protein>
<dbReference type="KEGG" id="epi:Q3V30_00550"/>